<proteinExistence type="predicted"/>
<organism evidence="2 3">
    <name type="scientific">Hevea brasiliensis</name>
    <name type="common">Para rubber tree</name>
    <name type="synonym">Siphonia brasiliensis</name>
    <dbReference type="NCBI Taxonomy" id="3981"/>
    <lineage>
        <taxon>Eukaryota</taxon>
        <taxon>Viridiplantae</taxon>
        <taxon>Streptophyta</taxon>
        <taxon>Embryophyta</taxon>
        <taxon>Tracheophyta</taxon>
        <taxon>Spermatophyta</taxon>
        <taxon>Magnoliopsida</taxon>
        <taxon>eudicotyledons</taxon>
        <taxon>Gunneridae</taxon>
        <taxon>Pentapetalae</taxon>
        <taxon>rosids</taxon>
        <taxon>fabids</taxon>
        <taxon>Malpighiales</taxon>
        <taxon>Euphorbiaceae</taxon>
        <taxon>Crotonoideae</taxon>
        <taxon>Micrandreae</taxon>
        <taxon>Hevea</taxon>
    </lineage>
</organism>
<dbReference type="PANTHER" id="PTHR31973:SF187">
    <property type="entry name" value="MUTATOR TRANSPOSASE MUDRA PROTEIN"/>
    <property type="match status" value="1"/>
</dbReference>
<accession>A0A6A6M7F1</accession>
<name>A0A6A6M7F1_HEVBR</name>
<protein>
    <recommendedName>
        <fullName evidence="1">MULE transposase domain-containing protein</fullName>
    </recommendedName>
</protein>
<sequence length="271" mass="31997">MFPISWCVVEGENENSWKWFLDRLFKDQNLFDGLGLTVVSDQQKGLAKAIKELVPHMEHRNYARHIYANWKKLHKGQEFKSLFWKTVYATYEAAFKKHITALKDLDVKANEDFMKQDKRVFYKAFINTWPKCDVVTSNLAEAFNSYICKARTMPSISMFEESRSCLMERMYNKYESGKKRRPRKYLTFSSKTRKKKVKNQGAEPIETSIQQIETTLNQHDTRKQNVADLRMARKGFGLFVFETNGSINAREKLLSILYMANHQLQHIVYFK</sequence>
<evidence type="ECO:0000313" key="3">
    <source>
        <dbReference type="Proteomes" id="UP000467840"/>
    </source>
</evidence>
<reference evidence="2 3" key="1">
    <citation type="journal article" date="2020" name="Mol. Plant">
        <title>The Chromosome-Based Rubber Tree Genome Provides New Insights into Spurge Genome Evolution and Rubber Biosynthesis.</title>
        <authorList>
            <person name="Liu J."/>
            <person name="Shi C."/>
            <person name="Shi C.C."/>
            <person name="Li W."/>
            <person name="Zhang Q.J."/>
            <person name="Zhang Y."/>
            <person name="Li K."/>
            <person name="Lu H.F."/>
            <person name="Shi C."/>
            <person name="Zhu S.T."/>
            <person name="Xiao Z.Y."/>
            <person name="Nan H."/>
            <person name="Yue Y."/>
            <person name="Zhu X.G."/>
            <person name="Wu Y."/>
            <person name="Hong X.N."/>
            <person name="Fan G.Y."/>
            <person name="Tong Y."/>
            <person name="Zhang D."/>
            <person name="Mao C.L."/>
            <person name="Liu Y.L."/>
            <person name="Hao S.J."/>
            <person name="Liu W.Q."/>
            <person name="Lv M.Q."/>
            <person name="Zhang H.B."/>
            <person name="Liu Y."/>
            <person name="Hu-Tang G.R."/>
            <person name="Wang J.P."/>
            <person name="Wang J.H."/>
            <person name="Sun Y.H."/>
            <person name="Ni S.B."/>
            <person name="Chen W.B."/>
            <person name="Zhang X.C."/>
            <person name="Jiao Y.N."/>
            <person name="Eichler E.E."/>
            <person name="Li G.H."/>
            <person name="Liu X."/>
            <person name="Gao L.Z."/>
        </authorList>
    </citation>
    <scope>NUCLEOTIDE SEQUENCE [LARGE SCALE GENOMIC DNA]</scope>
    <source>
        <strain evidence="3">cv. GT1</strain>
        <tissue evidence="2">Leaf</tissue>
    </source>
</reference>
<dbReference type="Proteomes" id="UP000467840">
    <property type="component" value="Chromosome 9"/>
</dbReference>
<gene>
    <name evidence="2" type="ORF">GH714_036528</name>
</gene>
<keyword evidence="3" id="KW-1185">Reference proteome</keyword>
<comment type="caution">
    <text evidence="2">The sequence shown here is derived from an EMBL/GenBank/DDBJ whole genome shotgun (WGS) entry which is preliminary data.</text>
</comment>
<dbReference type="EMBL" id="JAAGAX010000008">
    <property type="protein sequence ID" value="KAF2308186.1"/>
    <property type="molecule type" value="Genomic_DNA"/>
</dbReference>
<feature type="domain" description="MULE transposase" evidence="1">
    <location>
        <begin position="2"/>
        <end position="69"/>
    </location>
</feature>
<evidence type="ECO:0000313" key="2">
    <source>
        <dbReference type="EMBL" id="KAF2308186.1"/>
    </source>
</evidence>
<dbReference type="Pfam" id="PF10551">
    <property type="entry name" value="MULE"/>
    <property type="match status" value="1"/>
</dbReference>
<dbReference type="AlphaFoldDB" id="A0A6A6M7F1"/>
<dbReference type="PANTHER" id="PTHR31973">
    <property type="entry name" value="POLYPROTEIN, PUTATIVE-RELATED"/>
    <property type="match status" value="1"/>
</dbReference>
<evidence type="ECO:0000259" key="1">
    <source>
        <dbReference type="Pfam" id="PF10551"/>
    </source>
</evidence>
<dbReference type="InterPro" id="IPR018289">
    <property type="entry name" value="MULE_transposase_dom"/>
</dbReference>